<dbReference type="InterPro" id="IPR006842">
    <property type="entry name" value="Transposase_31"/>
</dbReference>
<keyword evidence="5" id="KW-1185">Reference proteome</keyword>
<dbReference type="PANTHER" id="PTHR34611">
    <property type="match status" value="1"/>
</dbReference>
<name>A0ABS0AQ51_9GAMM</name>
<evidence type="ECO:0000259" key="2">
    <source>
        <dbReference type="Pfam" id="PF04754"/>
    </source>
</evidence>
<dbReference type="EMBL" id="ARXX01000016">
    <property type="protein sequence ID" value="MBF5056064.1"/>
    <property type="molecule type" value="Genomic_DNA"/>
</dbReference>
<evidence type="ECO:0000313" key="5">
    <source>
        <dbReference type="Proteomes" id="UP000662703"/>
    </source>
</evidence>
<dbReference type="InterPro" id="IPR051699">
    <property type="entry name" value="Rpn/YhgA-like_nuclease"/>
</dbReference>
<protein>
    <submittedName>
        <fullName evidence="4">Transposase</fullName>
    </submittedName>
</protein>
<dbReference type="RefSeq" id="WP_194864636.1">
    <property type="nucleotide sequence ID" value="NZ_ARXX01000016.1"/>
</dbReference>
<dbReference type="InterPro" id="IPR025587">
    <property type="entry name" value="DUF4351"/>
</dbReference>
<feature type="compositionally biased region" description="Basic and acidic residues" evidence="1">
    <location>
        <begin position="256"/>
        <end position="268"/>
    </location>
</feature>
<feature type="domain" description="DUF4351" evidence="3">
    <location>
        <begin position="270"/>
        <end position="322"/>
    </location>
</feature>
<dbReference type="Pfam" id="PF04754">
    <property type="entry name" value="Transposase_31"/>
    <property type="match status" value="1"/>
</dbReference>
<feature type="region of interest" description="Disordered" evidence="1">
    <location>
        <begin position="256"/>
        <end position="275"/>
    </location>
</feature>
<accession>A0ABS0AQ51</accession>
<evidence type="ECO:0000256" key="1">
    <source>
        <dbReference type="SAM" id="MobiDB-lite"/>
    </source>
</evidence>
<reference evidence="4 5" key="1">
    <citation type="submission" date="2012-09" db="EMBL/GenBank/DDBJ databases">
        <title>Genome Sequence of alkane-degrading Bacterium Alcanivorax sp. 521-1.</title>
        <authorList>
            <person name="Lai Q."/>
            <person name="Shao Z."/>
        </authorList>
    </citation>
    <scope>NUCLEOTIDE SEQUENCE [LARGE SCALE GENOMIC DNA]</scope>
    <source>
        <strain evidence="4 5">521-1</strain>
    </source>
</reference>
<dbReference type="PANTHER" id="PTHR34611:SF2">
    <property type="entry name" value="INACTIVE RECOMBINATION-PROMOTING NUCLEASE-LIKE PROTEIN RPNE-RELATED"/>
    <property type="match status" value="1"/>
</dbReference>
<feature type="domain" description="Transposase (putative) YhgA-like" evidence="2">
    <location>
        <begin position="3"/>
        <end position="204"/>
    </location>
</feature>
<sequence>MAQHDSGYKLLFAHKEMVRDLLLGFVKESWIDELDLDSLEKVSESYVSNDLRSRHNDVIWRVRWRRRWVYLYLMLEFQSSVDYYMAVRLLSYIGLLYQDLIRCGDVAKDKTLPLVLPVVLYNGRRRWRAPTALRQLFGWMPEAFARYVPLYRFVLLDQGRLSEPDFPSGRNVVAAVFRMEQSSTPEDLLRALRLLISWLQEPEQRNVRHGILEWLHRRGDSLDASVDWQQVHSLEEADTMLEDRIKEWKMQFRQEGLAEGRQEGRQQGRQEGSTEEARLILSRLLSRRFGPLPHDVEQRLEQAPLDQLESWIDRFYDAGSLEQVFH</sequence>
<proteinExistence type="predicted"/>
<dbReference type="Proteomes" id="UP000662703">
    <property type="component" value="Unassembled WGS sequence"/>
</dbReference>
<comment type="caution">
    <text evidence="4">The sequence shown here is derived from an EMBL/GenBank/DDBJ whole genome shotgun (WGS) entry which is preliminary data.</text>
</comment>
<organism evidence="4 5">
    <name type="scientific">Alloalcanivorax profundimaris</name>
    <dbReference type="NCBI Taxonomy" id="2735259"/>
    <lineage>
        <taxon>Bacteria</taxon>
        <taxon>Pseudomonadati</taxon>
        <taxon>Pseudomonadota</taxon>
        <taxon>Gammaproteobacteria</taxon>
        <taxon>Oceanospirillales</taxon>
        <taxon>Alcanivoracaceae</taxon>
        <taxon>Alloalcanivorax</taxon>
    </lineage>
</organism>
<evidence type="ECO:0000313" key="4">
    <source>
        <dbReference type="EMBL" id="MBF5056064.1"/>
    </source>
</evidence>
<evidence type="ECO:0000259" key="3">
    <source>
        <dbReference type="Pfam" id="PF14261"/>
    </source>
</evidence>
<gene>
    <name evidence="4" type="ORF">Y5W_01358</name>
</gene>
<dbReference type="Pfam" id="PF14261">
    <property type="entry name" value="DUF4351"/>
    <property type="match status" value="1"/>
</dbReference>